<evidence type="ECO:0000313" key="2">
    <source>
        <dbReference type="EMBL" id="PPR87671.1"/>
    </source>
</evidence>
<accession>A0A2P5W9E5</accession>
<dbReference type="AlphaFoldDB" id="A0A2P5W9E5"/>
<dbReference type="EMBL" id="KZ668513">
    <property type="protein sequence ID" value="PPR87671.1"/>
    <property type="molecule type" value="Genomic_DNA"/>
</dbReference>
<sequence length="93" mass="10425">MANNDEDSDQDVEDFSDPNVDEVPDDIDDEGPEEVEDVHGPSFNSDVSEFPEYVDIIPAHRLAVNSQFEIGHVSVIGNPITEKFRVAKFMFVN</sequence>
<protein>
    <submittedName>
        <fullName evidence="2">Uncharacterized protein</fullName>
    </submittedName>
</protein>
<gene>
    <name evidence="2" type="ORF">GOBAR_AA33010</name>
</gene>
<feature type="region of interest" description="Disordered" evidence="1">
    <location>
        <begin position="1"/>
        <end position="46"/>
    </location>
</feature>
<name>A0A2P5W9E5_GOSBA</name>
<dbReference type="Proteomes" id="UP000239757">
    <property type="component" value="Unassembled WGS sequence"/>
</dbReference>
<evidence type="ECO:0000256" key="1">
    <source>
        <dbReference type="SAM" id="MobiDB-lite"/>
    </source>
</evidence>
<evidence type="ECO:0000313" key="3">
    <source>
        <dbReference type="Proteomes" id="UP000239757"/>
    </source>
</evidence>
<organism evidence="2 3">
    <name type="scientific">Gossypium barbadense</name>
    <name type="common">Sea Island cotton</name>
    <name type="synonym">Hibiscus barbadensis</name>
    <dbReference type="NCBI Taxonomy" id="3634"/>
    <lineage>
        <taxon>Eukaryota</taxon>
        <taxon>Viridiplantae</taxon>
        <taxon>Streptophyta</taxon>
        <taxon>Embryophyta</taxon>
        <taxon>Tracheophyta</taxon>
        <taxon>Spermatophyta</taxon>
        <taxon>Magnoliopsida</taxon>
        <taxon>eudicotyledons</taxon>
        <taxon>Gunneridae</taxon>
        <taxon>Pentapetalae</taxon>
        <taxon>rosids</taxon>
        <taxon>malvids</taxon>
        <taxon>Malvales</taxon>
        <taxon>Malvaceae</taxon>
        <taxon>Malvoideae</taxon>
        <taxon>Gossypium</taxon>
    </lineage>
</organism>
<reference evidence="2 3" key="1">
    <citation type="submission" date="2015-01" db="EMBL/GenBank/DDBJ databases">
        <title>Genome of allotetraploid Gossypium barbadense reveals genomic plasticity and fiber elongation in cotton evolution.</title>
        <authorList>
            <person name="Chen X."/>
            <person name="Liu X."/>
            <person name="Zhao B."/>
            <person name="Zheng H."/>
            <person name="Hu Y."/>
            <person name="Lu G."/>
            <person name="Yang C."/>
            <person name="Chen J."/>
            <person name="Shan C."/>
            <person name="Zhang L."/>
            <person name="Zhou Y."/>
            <person name="Wang L."/>
            <person name="Guo W."/>
            <person name="Bai Y."/>
            <person name="Ruan J."/>
            <person name="Shangguan X."/>
            <person name="Mao Y."/>
            <person name="Jiang J."/>
            <person name="Zhu Y."/>
            <person name="Lei J."/>
            <person name="Kang H."/>
            <person name="Chen S."/>
            <person name="He X."/>
            <person name="Wang R."/>
            <person name="Wang Y."/>
            <person name="Chen J."/>
            <person name="Wang L."/>
            <person name="Yu S."/>
            <person name="Wang B."/>
            <person name="Wei J."/>
            <person name="Song S."/>
            <person name="Lu X."/>
            <person name="Gao Z."/>
            <person name="Gu W."/>
            <person name="Deng X."/>
            <person name="Ma D."/>
            <person name="Wang S."/>
            <person name="Liang W."/>
            <person name="Fang L."/>
            <person name="Cai C."/>
            <person name="Zhu X."/>
            <person name="Zhou B."/>
            <person name="Zhang Y."/>
            <person name="Chen Z."/>
            <person name="Xu S."/>
            <person name="Zhu R."/>
            <person name="Wang S."/>
            <person name="Zhang T."/>
            <person name="Zhao G."/>
        </authorList>
    </citation>
    <scope>NUCLEOTIDE SEQUENCE [LARGE SCALE GENOMIC DNA]</scope>
    <source>
        <strain evidence="3">cv. Xinhai21</strain>
        <tissue evidence="2">Leaf</tissue>
    </source>
</reference>
<feature type="compositionally biased region" description="Acidic residues" evidence="1">
    <location>
        <begin position="1"/>
        <end position="36"/>
    </location>
</feature>
<proteinExistence type="predicted"/>